<feature type="transmembrane region" description="Helical" evidence="7">
    <location>
        <begin position="805"/>
        <end position="832"/>
    </location>
</feature>
<keyword evidence="4 7" id="KW-0812">Transmembrane</keyword>
<feature type="transmembrane region" description="Helical" evidence="7">
    <location>
        <begin position="371"/>
        <end position="397"/>
    </location>
</feature>
<evidence type="ECO:0000259" key="8">
    <source>
        <dbReference type="Pfam" id="PF02687"/>
    </source>
</evidence>
<comment type="similarity">
    <text evidence="2">Belongs to the ABC-4 integral membrane protein family. LolC/E subfamily.</text>
</comment>
<keyword evidence="3" id="KW-1003">Cell membrane</keyword>
<reference evidence="9 10" key="1">
    <citation type="journal article" date="2023" name="Microbiol. Spectr.">
        <title>Symbiosis of Carpenter Bees with Uncharacterized Lactic Acid Bacteria Showing NAD Auxotrophy.</title>
        <authorList>
            <person name="Kawasaki S."/>
            <person name="Ozawa K."/>
            <person name="Mori T."/>
            <person name="Yamamoto A."/>
            <person name="Ito M."/>
            <person name="Ohkuma M."/>
            <person name="Sakamoto M."/>
            <person name="Matsutani M."/>
        </authorList>
    </citation>
    <scope>NUCLEOTIDE SEQUENCE [LARGE SCALE GENOMIC DNA]</scope>
    <source>
        <strain evidence="9 10">KimH</strain>
    </source>
</reference>
<feature type="transmembrane region" description="Helical" evidence="7">
    <location>
        <begin position="459"/>
        <end position="479"/>
    </location>
</feature>
<feature type="transmembrane region" description="Helical" evidence="7">
    <location>
        <begin position="418"/>
        <end position="439"/>
    </location>
</feature>
<dbReference type="RefSeq" id="WP_317643433.1">
    <property type="nucleotide sequence ID" value="NZ_AP026800.1"/>
</dbReference>
<sequence>MWSVSWKMMKRDGRMLVPAGIAILVGTLFIAATFLFANTMDVSIRKQVSSSFGQANYAISPKDDANDEASSATTVKDFHLQQIRALKGVNGARAQVYAPVELTSVSANKHTNSAGIAMSQPDSIMPMPVVEGHWPQGESEIAVPKQAAQRLNLKLGDEVSVNAGRGGQSGSDGSDSLRLKLVGLNEDKDGAYSYYGGASVMSEGAMAQLMGAPSASGIDSYPAPYIYLSIDDAQAGQETLDQIRAKLPKGFQLQTRAAFEDSQIKEMSGQTNIMTTFLLSFGILAMFVAALVIANTFQVMVARQRRTLALLRTIGAKKGQVRASVLMQSGILGLIASSLGAAGAIGLMMAAHGLGLRIGALTLEVMVTPPVIVVPIVFGTAMTMIASLSSAAAATRVTPLEALRPAEVSDSSKRSGKIRLALACIMMVIGAAMAAWIVYQAVQDSRGVKGTMVAENGDSALGIAVAGVALFFIGALLCANRWIPWMLKGIGALVAHIGPSSKVAVGNISRNPARVAATGTALLIGVTLVACLGTGATSAKQTMATALDTRYSVDVEISLNQEDVSGLEKVRKVKGVKAAELVPVYQGAVGSGKTAEDNAQKDYIAIFALKAGQSERLMNVSQESLMSGGSKLVMPKGQVGDKAVVKAGQTVSVVHYDDGTVTATGHSFQVAAGSYNGLGGDAGSYGIALVDQSASLGKPDRYEIWIKSDGSQPVGSFTEDIREAMSSTPDAMVSGGIAMKATYEQIINIFLLIMVALLAVAVIIALIGVANTLSLSVIERTKESATLRAIGMTKRQLKRSLSVEALLIAVGSTLAGLALGTIFGWIGAYIVFESLGKVSLPLDWNMYAMILVVAVIAALLASVLPARRATKTPPVEALAEA</sequence>
<proteinExistence type="inferred from homology"/>
<dbReference type="Pfam" id="PF02687">
    <property type="entry name" value="FtsX"/>
    <property type="match status" value="2"/>
</dbReference>
<dbReference type="PANTHER" id="PTHR30489:SF0">
    <property type="entry name" value="LIPOPROTEIN-RELEASING SYSTEM TRANSMEMBRANE PROTEIN LOLE"/>
    <property type="match status" value="1"/>
</dbReference>
<feature type="transmembrane region" description="Helical" evidence="7">
    <location>
        <begin position="515"/>
        <end position="536"/>
    </location>
</feature>
<evidence type="ECO:0000313" key="9">
    <source>
        <dbReference type="EMBL" id="BDR54428.1"/>
    </source>
</evidence>
<feature type="domain" description="ABC3 transporter permease C-terminal" evidence="8">
    <location>
        <begin position="280"/>
        <end position="398"/>
    </location>
</feature>
<keyword evidence="10" id="KW-1185">Reference proteome</keyword>
<gene>
    <name evidence="9" type="ORF">KIMH_05390</name>
</gene>
<evidence type="ECO:0000256" key="7">
    <source>
        <dbReference type="SAM" id="Phobius"/>
    </source>
</evidence>
<evidence type="ECO:0000313" key="10">
    <source>
        <dbReference type="Proteomes" id="UP001321748"/>
    </source>
</evidence>
<dbReference type="Proteomes" id="UP001321748">
    <property type="component" value="Chromosome"/>
</dbReference>
<evidence type="ECO:0000256" key="1">
    <source>
        <dbReference type="ARBA" id="ARBA00004651"/>
    </source>
</evidence>
<dbReference type="InterPro" id="IPR003838">
    <property type="entry name" value="ABC3_permease_C"/>
</dbReference>
<dbReference type="InterPro" id="IPR051447">
    <property type="entry name" value="Lipoprotein-release_system"/>
</dbReference>
<evidence type="ECO:0000256" key="2">
    <source>
        <dbReference type="ARBA" id="ARBA00005236"/>
    </source>
</evidence>
<evidence type="ECO:0000256" key="4">
    <source>
        <dbReference type="ARBA" id="ARBA00022692"/>
    </source>
</evidence>
<name>A0ABN6SFH5_9BIFI</name>
<protein>
    <submittedName>
        <fullName evidence="9">ABC transporter permease</fullName>
    </submittedName>
</protein>
<feature type="transmembrane region" description="Helical" evidence="7">
    <location>
        <begin position="844"/>
        <end position="864"/>
    </location>
</feature>
<keyword evidence="6 7" id="KW-0472">Membrane</keyword>
<evidence type="ECO:0000256" key="6">
    <source>
        <dbReference type="ARBA" id="ARBA00023136"/>
    </source>
</evidence>
<evidence type="ECO:0000256" key="5">
    <source>
        <dbReference type="ARBA" id="ARBA00022989"/>
    </source>
</evidence>
<feature type="transmembrane region" description="Helical" evidence="7">
    <location>
        <begin position="277"/>
        <end position="302"/>
    </location>
</feature>
<keyword evidence="5 7" id="KW-1133">Transmembrane helix</keyword>
<evidence type="ECO:0000256" key="3">
    <source>
        <dbReference type="ARBA" id="ARBA00022475"/>
    </source>
</evidence>
<feature type="transmembrane region" description="Helical" evidence="7">
    <location>
        <begin position="749"/>
        <end position="778"/>
    </location>
</feature>
<feature type="domain" description="ABC3 transporter permease C-terminal" evidence="8">
    <location>
        <begin position="756"/>
        <end position="874"/>
    </location>
</feature>
<organism evidence="9 10">
    <name type="scientific">Bombiscardovia apis</name>
    <dbReference type="NCBI Taxonomy" id="2932182"/>
    <lineage>
        <taxon>Bacteria</taxon>
        <taxon>Bacillati</taxon>
        <taxon>Actinomycetota</taxon>
        <taxon>Actinomycetes</taxon>
        <taxon>Bifidobacteriales</taxon>
        <taxon>Bifidobacteriaceae</taxon>
        <taxon>Bombiscardovia</taxon>
    </lineage>
</organism>
<comment type="subcellular location">
    <subcellularLocation>
        <location evidence="1">Cell membrane</location>
        <topology evidence="1">Multi-pass membrane protein</topology>
    </subcellularLocation>
</comment>
<feature type="transmembrane region" description="Helical" evidence="7">
    <location>
        <begin position="323"/>
        <end position="351"/>
    </location>
</feature>
<accession>A0ABN6SFH5</accession>
<dbReference type="PANTHER" id="PTHR30489">
    <property type="entry name" value="LIPOPROTEIN-RELEASING SYSTEM TRANSMEMBRANE PROTEIN LOLE"/>
    <property type="match status" value="1"/>
</dbReference>
<dbReference type="EMBL" id="AP026800">
    <property type="protein sequence ID" value="BDR54428.1"/>
    <property type="molecule type" value="Genomic_DNA"/>
</dbReference>